<protein>
    <submittedName>
        <fullName evidence="1">Uncharacterized protein</fullName>
    </submittedName>
</protein>
<proteinExistence type="predicted"/>
<name>A0A0A9EHU6_ARUDO</name>
<evidence type="ECO:0000313" key="1">
    <source>
        <dbReference type="EMBL" id="JAD99631.1"/>
    </source>
</evidence>
<dbReference type="EMBL" id="GBRH01198264">
    <property type="protein sequence ID" value="JAD99631.1"/>
    <property type="molecule type" value="Transcribed_RNA"/>
</dbReference>
<organism evidence="1">
    <name type="scientific">Arundo donax</name>
    <name type="common">Giant reed</name>
    <name type="synonym">Donax arundinaceus</name>
    <dbReference type="NCBI Taxonomy" id="35708"/>
    <lineage>
        <taxon>Eukaryota</taxon>
        <taxon>Viridiplantae</taxon>
        <taxon>Streptophyta</taxon>
        <taxon>Embryophyta</taxon>
        <taxon>Tracheophyta</taxon>
        <taxon>Spermatophyta</taxon>
        <taxon>Magnoliopsida</taxon>
        <taxon>Liliopsida</taxon>
        <taxon>Poales</taxon>
        <taxon>Poaceae</taxon>
        <taxon>PACMAD clade</taxon>
        <taxon>Arundinoideae</taxon>
        <taxon>Arundineae</taxon>
        <taxon>Arundo</taxon>
    </lineage>
</organism>
<reference evidence="1" key="2">
    <citation type="journal article" date="2015" name="Data Brief">
        <title>Shoot transcriptome of the giant reed, Arundo donax.</title>
        <authorList>
            <person name="Barrero R.A."/>
            <person name="Guerrero F.D."/>
            <person name="Moolhuijzen P."/>
            <person name="Goolsby J.A."/>
            <person name="Tidwell J."/>
            <person name="Bellgard S.E."/>
            <person name="Bellgard M.I."/>
        </authorList>
    </citation>
    <scope>NUCLEOTIDE SEQUENCE</scope>
    <source>
        <tissue evidence="1">Shoot tissue taken approximately 20 cm above the soil surface</tissue>
    </source>
</reference>
<sequence length="74" mass="8852">MKQHLEARFTNEDVKLMSNHNNQEIYKCCNLNSEIYLLYHQIPSLVQKRSQNILIMLYQSIFSRLDQPFQSCSD</sequence>
<accession>A0A0A9EHU6</accession>
<dbReference type="AlphaFoldDB" id="A0A0A9EHU6"/>
<reference evidence="1" key="1">
    <citation type="submission" date="2014-09" db="EMBL/GenBank/DDBJ databases">
        <authorList>
            <person name="Magalhaes I.L.F."/>
            <person name="Oliveira U."/>
            <person name="Santos F.R."/>
            <person name="Vidigal T.H.D.A."/>
            <person name="Brescovit A.D."/>
            <person name="Santos A.J."/>
        </authorList>
    </citation>
    <scope>NUCLEOTIDE SEQUENCE</scope>
    <source>
        <tissue evidence="1">Shoot tissue taken approximately 20 cm above the soil surface</tissue>
    </source>
</reference>